<evidence type="ECO:0000256" key="4">
    <source>
        <dbReference type="ARBA" id="ARBA00022692"/>
    </source>
</evidence>
<dbReference type="RefSeq" id="WP_076700941.1">
    <property type="nucleotide sequence ID" value="NZ_MRDE01000007.1"/>
</dbReference>
<proteinExistence type="inferred from homology"/>
<feature type="transmembrane region" description="Helical" evidence="7">
    <location>
        <begin position="136"/>
        <end position="155"/>
    </location>
</feature>
<gene>
    <name evidence="9" type="ORF">BKD30_01285</name>
</gene>
<dbReference type="STRING" id="554083.BKD30_01285"/>
<dbReference type="AlphaFoldDB" id="A0A1R1LNF6"/>
<comment type="caution">
    <text evidence="9">The sequence shown here is derived from an EMBL/GenBank/DDBJ whole genome shotgun (WGS) entry which is preliminary data.</text>
</comment>
<evidence type="ECO:0000256" key="1">
    <source>
        <dbReference type="ARBA" id="ARBA00004651"/>
    </source>
</evidence>
<dbReference type="InterPro" id="IPR010065">
    <property type="entry name" value="AA_ABC_transptr_permease_3TM"/>
</dbReference>
<name>A0A1R1LNF6_9MICC</name>
<keyword evidence="3" id="KW-1003">Cell membrane</keyword>
<feature type="transmembrane region" description="Helical" evidence="7">
    <location>
        <begin position="236"/>
        <end position="261"/>
    </location>
</feature>
<dbReference type="PANTHER" id="PTHR30614:SF21">
    <property type="entry name" value="AMINO ACID ABC TRANSPORTER PERMEASE"/>
    <property type="match status" value="1"/>
</dbReference>
<organism evidence="9 10">
    <name type="scientific">Tersicoccus phoenicis</name>
    <dbReference type="NCBI Taxonomy" id="554083"/>
    <lineage>
        <taxon>Bacteria</taxon>
        <taxon>Bacillati</taxon>
        <taxon>Actinomycetota</taxon>
        <taxon>Actinomycetes</taxon>
        <taxon>Micrococcales</taxon>
        <taxon>Micrococcaceae</taxon>
        <taxon>Tersicoccus</taxon>
    </lineage>
</organism>
<protein>
    <submittedName>
        <fullName evidence="9">Amino acid ABC transporter permease</fullName>
    </submittedName>
</protein>
<dbReference type="CDD" id="cd06261">
    <property type="entry name" value="TM_PBP2"/>
    <property type="match status" value="1"/>
</dbReference>
<dbReference type="InterPro" id="IPR000515">
    <property type="entry name" value="MetI-like"/>
</dbReference>
<dbReference type="GO" id="GO:0022857">
    <property type="term" value="F:transmembrane transporter activity"/>
    <property type="evidence" value="ECO:0007669"/>
    <property type="project" value="InterPro"/>
</dbReference>
<keyword evidence="4 7" id="KW-0812">Transmembrane</keyword>
<keyword evidence="6 7" id="KW-0472">Membrane</keyword>
<evidence type="ECO:0000256" key="7">
    <source>
        <dbReference type="RuleBase" id="RU363032"/>
    </source>
</evidence>
<evidence type="ECO:0000313" key="9">
    <source>
        <dbReference type="EMBL" id="OMH28994.1"/>
    </source>
</evidence>
<dbReference type="GO" id="GO:0043190">
    <property type="term" value="C:ATP-binding cassette (ABC) transporter complex"/>
    <property type="evidence" value="ECO:0007669"/>
    <property type="project" value="InterPro"/>
</dbReference>
<evidence type="ECO:0000256" key="5">
    <source>
        <dbReference type="ARBA" id="ARBA00022989"/>
    </source>
</evidence>
<dbReference type="EMBL" id="MRDE01000007">
    <property type="protein sequence ID" value="OMH28994.1"/>
    <property type="molecule type" value="Genomic_DNA"/>
</dbReference>
<evidence type="ECO:0000256" key="3">
    <source>
        <dbReference type="ARBA" id="ARBA00022475"/>
    </source>
</evidence>
<comment type="similarity">
    <text evidence="7">Belongs to the binding-protein-dependent transport system permease family.</text>
</comment>
<dbReference type="InterPro" id="IPR035906">
    <property type="entry name" value="MetI-like_sf"/>
</dbReference>
<dbReference type="Pfam" id="PF00528">
    <property type="entry name" value="BPD_transp_1"/>
    <property type="match status" value="1"/>
</dbReference>
<dbReference type="SUPFAM" id="SSF161098">
    <property type="entry name" value="MetI-like"/>
    <property type="match status" value="1"/>
</dbReference>
<dbReference type="PANTHER" id="PTHR30614">
    <property type="entry name" value="MEMBRANE COMPONENT OF AMINO ACID ABC TRANSPORTER"/>
    <property type="match status" value="1"/>
</dbReference>
<accession>A0A1R1LNF6</accession>
<evidence type="ECO:0000256" key="2">
    <source>
        <dbReference type="ARBA" id="ARBA00022448"/>
    </source>
</evidence>
<evidence type="ECO:0000256" key="6">
    <source>
        <dbReference type="ARBA" id="ARBA00023136"/>
    </source>
</evidence>
<dbReference type="NCBIfam" id="TIGR01726">
    <property type="entry name" value="HEQRo_perm_3TM"/>
    <property type="match status" value="1"/>
</dbReference>
<dbReference type="GO" id="GO:0006865">
    <property type="term" value="P:amino acid transport"/>
    <property type="evidence" value="ECO:0007669"/>
    <property type="project" value="TreeGrafter"/>
</dbReference>
<keyword evidence="2 7" id="KW-0813">Transport</keyword>
<dbReference type="OrthoDB" id="4543034at2"/>
<feature type="domain" description="ABC transmembrane type-1" evidence="8">
    <location>
        <begin position="66"/>
        <end position="258"/>
    </location>
</feature>
<sequence>MTSVLYDVPGPRARRRNVVLGVVGLLVALAVIGFVVYRFAVTGQFSARLWSTFAYPQVQQAFLDAAMNTLRAFALASVLSVVVGLVLAVGRLSDRRWINRPVGWITELFRAIPVLLLMGVVYYGLPSIGVDGITPYIAVVAGLTSYNGSVLAEVFRAGMQAIPRGQVEAGYAIGLRKSQVTALILLPQAVRLMLPVIISQLVVVMKDTALGFIVTYNEILYYAKYLGGQAQLGFPIIPSAIVAAVLYIGMCLILSGIAKLLELRLGGARRSSGRRAIIRAAVDDGAAV</sequence>
<dbReference type="Proteomes" id="UP000187085">
    <property type="component" value="Unassembled WGS sequence"/>
</dbReference>
<keyword evidence="5 7" id="KW-1133">Transmembrane helix</keyword>
<feature type="transmembrane region" description="Helical" evidence="7">
    <location>
        <begin position="18"/>
        <end position="40"/>
    </location>
</feature>
<feature type="transmembrane region" description="Helical" evidence="7">
    <location>
        <begin position="192"/>
        <end position="216"/>
    </location>
</feature>
<reference evidence="9 10" key="1">
    <citation type="submission" date="2016-12" db="EMBL/GenBank/DDBJ databases">
        <title>Draft genome of Tersicoccus phoenicis 1P05MA.</title>
        <authorList>
            <person name="Nakajima Y."/>
            <person name="Yoshizawa S."/>
            <person name="Nakamura K."/>
            <person name="Ogura Y."/>
            <person name="Hayashi T."/>
            <person name="Kogure K."/>
        </authorList>
    </citation>
    <scope>NUCLEOTIDE SEQUENCE [LARGE SCALE GENOMIC DNA]</scope>
    <source>
        <strain evidence="9 10">1p05MA</strain>
    </source>
</reference>
<dbReference type="Gene3D" id="1.10.3720.10">
    <property type="entry name" value="MetI-like"/>
    <property type="match status" value="1"/>
</dbReference>
<feature type="transmembrane region" description="Helical" evidence="7">
    <location>
        <begin position="72"/>
        <end position="90"/>
    </location>
</feature>
<comment type="subcellular location">
    <subcellularLocation>
        <location evidence="1 7">Cell membrane</location>
        <topology evidence="1 7">Multi-pass membrane protein</topology>
    </subcellularLocation>
</comment>
<dbReference type="InterPro" id="IPR043429">
    <property type="entry name" value="ArtM/GltK/GlnP/TcyL/YhdX-like"/>
</dbReference>
<evidence type="ECO:0000259" key="8">
    <source>
        <dbReference type="PROSITE" id="PS50928"/>
    </source>
</evidence>
<evidence type="ECO:0000313" key="10">
    <source>
        <dbReference type="Proteomes" id="UP000187085"/>
    </source>
</evidence>
<feature type="transmembrane region" description="Helical" evidence="7">
    <location>
        <begin position="102"/>
        <end position="124"/>
    </location>
</feature>
<dbReference type="PROSITE" id="PS50928">
    <property type="entry name" value="ABC_TM1"/>
    <property type="match status" value="1"/>
</dbReference>
<keyword evidence="10" id="KW-1185">Reference proteome</keyword>